<proteinExistence type="predicted"/>
<keyword evidence="4" id="KW-1185">Reference proteome</keyword>
<dbReference type="STRING" id="930152.SAMN05216565_103498"/>
<dbReference type="RefSeq" id="WP_090852607.1">
    <property type="nucleotide sequence ID" value="NZ_FNJU01000003.1"/>
</dbReference>
<name>A0A1H0TGU8_9BACI</name>
<dbReference type="NCBIfam" id="TIGR00762">
    <property type="entry name" value="DegV"/>
    <property type="match status" value="1"/>
</dbReference>
<accession>A0A1H0TGU8</accession>
<dbReference type="Pfam" id="PF02645">
    <property type="entry name" value="DegV"/>
    <property type="match status" value="1"/>
</dbReference>
<reference evidence="4" key="1">
    <citation type="submission" date="2016-10" db="EMBL/GenBank/DDBJ databases">
        <authorList>
            <person name="Varghese N."/>
            <person name="Submissions S."/>
        </authorList>
    </citation>
    <scope>NUCLEOTIDE SEQUENCE [LARGE SCALE GENOMIC DNA]</scope>
    <source>
        <strain evidence="4">IBRC-M10078</strain>
    </source>
</reference>
<dbReference type="OrthoDB" id="5429275at2"/>
<dbReference type="Gene3D" id="3.30.1180.10">
    <property type="match status" value="1"/>
</dbReference>
<sequence>MSKVKIVTDSTSDLSLDLAKSLNIEIVPLSITIDNQTYLDRVDISPKEFIEKMKNSEELPKSSQPAVGQFVEVYDRLGQDGSEIISIHMTSGMSGTVSSAESAAQITETKVTVIDSKFISKALSYQVLEANRMAEDGFSSREIIKKIDEIRDNTYLFVVVDKLDNLVKGGRIGRGKAMIGSLLNIKPIASLADGVYTPTAKVRSQSQIVKYLTNQFSEDTKGKVIKAVSIVHAEAYELASKVKESIFDLTGFNDITIEYTTPVISTHTGEGAIGFMYFAEGDNSQK</sequence>
<dbReference type="EMBL" id="FNJU01000003">
    <property type="protein sequence ID" value="SDP52910.1"/>
    <property type="molecule type" value="Genomic_DNA"/>
</dbReference>
<evidence type="ECO:0000313" key="4">
    <source>
        <dbReference type="Proteomes" id="UP000199159"/>
    </source>
</evidence>
<gene>
    <name evidence="3" type="ORF">SAMN05216565_103498</name>
</gene>
<evidence type="ECO:0000256" key="1">
    <source>
        <dbReference type="ARBA" id="ARBA00003238"/>
    </source>
</evidence>
<dbReference type="GO" id="GO:0008289">
    <property type="term" value="F:lipid binding"/>
    <property type="evidence" value="ECO:0007669"/>
    <property type="project" value="UniProtKB-KW"/>
</dbReference>
<dbReference type="InterPro" id="IPR003797">
    <property type="entry name" value="DegV"/>
</dbReference>
<dbReference type="Gene3D" id="3.40.50.10170">
    <property type="match status" value="1"/>
</dbReference>
<dbReference type="AlphaFoldDB" id="A0A1H0TGU8"/>
<evidence type="ECO:0000256" key="2">
    <source>
        <dbReference type="ARBA" id="ARBA00023121"/>
    </source>
</evidence>
<dbReference type="Proteomes" id="UP000199159">
    <property type="component" value="Unassembled WGS sequence"/>
</dbReference>
<dbReference type="PANTHER" id="PTHR33434:SF8">
    <property type="entry name" value="DEGV DOMAIN-CONTAINING PROTEIN SPR1019"/>
    <property type="match status" value="1"/>
</dbReference>
<dbReference type="SUPFAM" id="SSF82549">
    <property type="entry name" value="DAK1/DegV-like"/>
    <property type="match status" value="1"/>
</dbReference>
<keyword evidence="2" id="KW-0446">Lipid-binding</keyword>
<dbReference type="InterPro" id="IPR043168">
    <property type="entry name" value="DegV_C"/>
</dbReference>
<dbReference type="PROSITE" id="PS51482">
    <property type="entry name" value="DEGV"/>
    <property type="match status" value="1"/>
</dbReference>
<protein>
    <submittedName>
        <fullName evidence="3">EDD domain protein, DegV family</fullName>
    </submittedName>
</protein>
<evidence type="ECO:0000313" key="3">
    <source>
        <dbReference type="EMBL" id="SDP52910.1"/>
    </source>
</evidence>
<comment type="function">
    <text evidence="1">May bind long-chain fatty acids, such as palmitate, and may play a role in lipid transport or fatty acid metabolism.</text>
</comment>
<organism evidence="3 4">
    <name type="scientific">Litchfieldia salsa</name>
    <dbReference type="NCBI Taxonomy" id="930152"/>
    <lineage>
        <taxon>Bacteria</taxon>
        <taxon>Bacillati</taxon>
        <taxon>Bacillota</taxon>
        <taxon>Bacilli</taxon>
        <taxon>Bacillales</taxon>
        <taxon>Bacillaceae</taxon>
        <taxon>Litchfieldia</taxon>
    </lineage>
</organism>
<dbReference type="InterPro" id="IPR050270">
    <property type="entry name" value="DegV_domain_contain"/>
</dbReference>
<dbReference type="PANTHER" id="PTHR33434">
    <property type="entry name" value="DEGV DOMAIN-CONTAINING PROTEIN DR_1986-RELATED"/>
    <property type="match status" value="1"/>
</dbReference>